<gene>
    <name evidence="7" type="ORF">MFLAVUS_006963</name>
</gene>
<feature type="transmembrane region" description="Helical" evidence="5">
    <location>
        <begin position="181"/>
        <end position="202"/>
    </location>
</feature>
<feature type="transmembrane region" description="Helical" evidence="5">
    <location>
        <begin position="327"/>
        <end position="347"/>
    </location>
</feature>
<dbReference type="InterPro" id="IPR004853">
    <property type="entry name" value="Sugar_P_trans_dom"/>
</dbReference>
<organism evidence="7 8">
    <name type="scientific">Mucor flavus</name>
    <dbReference type="NCBI Taxonomy" id="439312"/>
    <lineage>
        <taxon>Eukaryota</taxon>
        <taxon>Fungi</taxon>
        <taxon>Fungi incertae sedis</taxon>
        <taxon>Mucoromycota</taxon>
        <taxon>Mucoromycotina</taxon>
        <taxon>Mucoromycetes</taxon>
        <taxon>Mucorales</taxon>
        <taxon>Mucorineae</taxon>
        <taxon>Mucoraceae</taxon>
        <taxon>Mucor</taxon>
    </lineage>
</organism>
<reference evidence="7 8" key="1">
    <citation type="submission" date="2024-04" db="EMBL/GenBank/DDBJ databases">
        <title>genome sequences of Mucor flavus KT1a and Helicostylum pulchrum KT1b strains isolated from the surface of a dry-aged beef.</title>
        <authorList>
            <person name="Toyotome T."/>
            <person name="Hosono M."/>
            <person name="Torimaru M."/>
            <person name="Fukuda K."/>
            <person name="Mikami N."/>
        </authorList>
    </citation>
    <scope>NUCLEOTIDE SEQUENCE [LARGE SCALE GENOMIC DNA]</scope>
    <source>
        <strain evidence="7 8">KT1a</strain>
    </source>
</reference>
<keyword evidence="2 5" id="KW-0812">Transmembrane</keyword>
<keyword evidence="8" id="KW-1185">Reference proteome</keyword>
<evidence type="ECO:0000256" key="5">
    <source>
        <dbReference type="SAM" id="Phobius"/>
    </source>
</evidence>
<feature type="transmembrane region" description="Helical" evidence="5">
    <location>
        <begin position="233"/>
        <end position="253"/>
    </location>
</feature>
<keyword evidence="4 5" id="KW-0472">Membrane</keyword>
<name>A0ABP9Z2Z0_9FUNG</name>
<keyword evidence="3 5" id="KW-1133">Transmembrane helix</keyword>
<dbReference type="Pfam" id="PF03151">
    <property type="entry name" value="TPT"/>
    <property type="match status" value="1"/>
</dbReference>
<dbReference type="EMBL" id="BAABUK010000017">
    <property type="protein sequence ID" value="GAA5813485.1"/>
    <property type="molecule type" value="Genomic_DNA"/>
</dbReference>
<dbReference type="Proteomes" id="UP001473302">
    <property type="component" value="Unassembled WGS sequence"/>
</dbReference>
<evidence type="ECO:0000256" key="1">
    <source>
        <dbReference type="ARBA" id="ARBA00004141"/>
    </source>
</evidence>
<feature type="transmembrane region" description="Helical" evidence="5">
    <location>
        <begin position="359"/>
        <end position="382"/>
    </location>
</feature>
<evidence type="ECO:0000256" key="3">
    <source>
        <dbReference type="ARBA" id="ARBA00022989"/>
    </source>
</evidence>
<comment type="caution">
    <text evidence="7">The sequence shown here is derived from an EMBL/GenBank/DDBJ whole genome shotgun (WGS) entry which is preliminary data.</text>
</comment>
<evidence type="ECO:0000259" key="6">
    <source>
        <dbReference type="Pfam" id="PF03151"/>
    </source>
</evidence>
<dbReference type="SUPFAM" id="SSF103481">
    <property type="entry name" value="Multidrug resistance efflux transporter EmrE"/>
    <property type="match status" value="2"/>
</dbReference>
<sequence length="406" mass="46047">MSVVKDLSRDGTRSSIKEYEMSETKLTSPKPSRIVNEEGTEKFSFFKGTSFEPDMQSDLSTRHLESEEEGWFKKSRWWNETRFSLTDNVKFVLNCCMWYISSSVTNNIGKSIMNVFVFPVTLTFIQFGLVAFWSLVFSLVFQSKNVRSPTAVIVKTIAPLAVFLIVGHIFSSVAISRIPVSLVHTIKALAPLFTVLFYRLVFDTEYPRSVYISLIPLTIGVILACSFTYSANVIGLCCALGSCFVFVVQNIFSKKLLFQESKLGDRNPNKLDKLNVLLYSSSISFLMMVPLWIYYDATSMSLSPEISGSRLMAYLLLNGTTNFFQNWFAFTTLSLTSPVTYSILSLLKRIFVIVMSIIWFGQVISWTQSVGILLTFIGLWMYQKAKTSLEQVNHNNILPTQQAKIN</sequence>
<feature type="transmembrane region" description="Helical" evidence="5">
    <location>
        <begin position="116"/>
        <end position="140"/>
    </location>
</feature>
<feature type="transmembrane region" description="Helical" evidence="5">
    <location>
        <begin position="152"/>
        <end position="175"/>
    </location>
</feature>
<accession>A0ABP9Z2Z0</accession>
<dbReference type="InterPro" id="IPR050186">
    <property type="entry name" value="TPT_transporter"/>
</dbReference>
<evidence type="ECO:0000313" key="8">
    <source>
        <dbReference type="Proteomes" id="UP001473302"/>
    </source>
</evidence>
<evidence type="ECO:0000256" key="4">
    <source>
        <dbReference type="ARBA" id="ARBA00023136"/>
    </source>
</evidence>
<proteinExistence type="predicted"/>
<feature type="domain" description="Sugar phosphate transporter" evidence="6">
    <location>
        <begin position="91"/>
        <end position="382"/>
    </location>
</feature>
<dbReference type="PANTHER" id="PTHR11132">
    <property type="entry name" value="SOLUTE CARRIER FAMILY 35"/>
    <property type="match status" value="1"/>
</dbReference>
<protein>
    <recommendedName>
        <fullName evidence="6">Sugar phosphate transporter domain-containing protein</fullName>
    </recommendedName>
</protein>
<evidence type="ECO:0000313" key="7">
    <source>
        <dbReference type="EMBL" id="GAA5813485.1"/>
    </source>
</evidence>
<feature type="transmembrane region" description="Helical" evidence="5">
    <location>
        <begin position="274"/>
        <end position="295"/>
    </location>
</feature>
<dbReference type="InterPro" id="IPR037185">
    <property type="entry name" value="EmrE-like"/>
</dbReference>
<evidence type="ECO:0000256" key="2">
    <source>
        <dbReference type="ARBA" id="ARBA00022692"/>
    </source>
</evidence>
<comment type="subcellular location">
    <subcellularLocation>
        <location evidence="1">Membrane</location>
        <topology evidence="1">Multi-pass membrane protein</topology>
    </subcellularLocation>
</comment>